<protein>
    <recommendedName>
        <fullName evidence="4">DUF5367 domain-containing protein</fullName>
    </recommendedName>
</protein>
<feature type="transmembrane region" description="Helical" evidence="1">
    <location>
        <begin position="69"/>
        <end position="88"/>
    </location>
</feature>
<dbReference type="AlphaFoldDB" id="A0A5D0HF29"/>
<dbReference type="Pfam" id="PF17329">
    <property type="entry name" value="DUF5367"/>
    <property type="match status" value="1"/>
</dbReference>
<evidence type="ECO:0000256" key="1">
    <source>
        <dbReference type="SAM" id="Phobius"/>
    </source>
</evidence>
<dbReference type="RefSeq" id="WP_148545167.1">
    <property type="nucleotide sequence ID" value="NZ_VSDQ01000729.1"/>
</dbReference>
<dbReference type="OrthoDB" id="840428at2"/>
<evidence type="ECO:0008006" key="4">
    <source>
        <dbReference type="Google" id="ProtNLM"/>
    </source>
</evidence>
<keyword evidence="1" id="KW-0812">Transmembrane</keyword>
<evidence type="ECO:0000313" key="2">
    <source>
        <dbReference type="EMBL" id="TYA69896.1"/>
    </source>
</evidence>
<feature type="transmembrane region" description="Helical" evidence="1">
    <location>
        <begin position="39"/>
        <end position="57"/>
    </location>
</feature>
<feature type="transmembrane region" description="Helical" evidence="1">
    <location>
        <begin position="100"/>
        <end position="122"/>
    </location>
</feature>
<gene>
    <name evidence="2" type="ORF">FUA24_21625</name>
</gene>
<feature type="transmembrane region" description="Helical" evidence="1">
    <location>
        <begin position="7"/>
        <end position="27"/>
    </location>
</feature>
<name>A0A5D0HF29_9FLAO</name>
<keyword evidence="1" id="KW-1133">Transmembrane helix</keyword>
<keyword evidence="1" id="KW-0472">Membrane</keyword>
<evidence type="ECO:0000313" key="3">
    <source>
        <dbReference type="Proteomes" id="UP000323930"/>
    </source>
</evidence>
<sequence length="131" mass="14590">MKTIRAIIIAAGVWIFGVTAFSLSYYLPVLNNLDLQANIVLALVLIPLAIFATKLYYKNPTDFSSYKVAIIMFLTLACLDALITVPYLMQPLGLGYSDFFLNASFWLIALEFLTVSILTGNLKKIHHANIN</sequence>
<organism evidence="2 3">
    <name type="scientific">Seonamhaeicola marinus</name>
    <dbReference type="NCBI Taxonomy" id="1912246"/>
    <lineage>
        <taxon>Bacteria</taxon>
        <taxon>Pseudomonadati</taxon>
        <taxon>Bacteroidota</taxon>
        <taxon>Flavobacteriia</taxon>
        <taxon>Flavobacteriales</taxon>
        <taxon>Flavobacteriaceae</taxon>
    </lineage>
</organism>
<dbReference type="Proteomes" id="UP000323930">
    <property type="component" value="Unassembled WGS sequence"/>
</dbReference>
<keyword evidence="3" id="KW-1185">Reference proteome</keyword>
<reference evidence="2 3" key="1">
    <citation type="submission" date="2019-08" db="EMBL/GenBank/DDBJ databases">
        <title>Seonamhaeicola sediminis sp. nov., isolated from marine sediment.</title>
        <authorList>
            <person name="Cao W.R."/>
        </authorList>
    </citation>
    <scope>NUCLEOTIDE SEQUENCE [LARGE SCALE GENOMIC DNA]</scope>
    <source>
        <strain evidence="2 3">B011</strain>
    </source>
</reference>
<comment type="caution">
    <text evidence="2">The sequence shown here is derived from an EMBL/GenBank/DDBJ whole genome shotgun (WGS) entry which is preliminary data.</text>
</comment>
<proteinExistence type="predicted"/>
<dbReference type="EMBL" id="VSDQ01000729">
    <property type="protein sequence ID" value="TYA69896.1"/>
    <property type="molecule type" value="Genomic_DNA"/>
</dbReference>
<accession>A0A5D0HF29</accession>
<dbReference type="InterPro" id="IPR020509">
    <property type="entry name" value="Uncharacterised_YnzE"/>
</dbReference>